<organism evidence="3 4">
    <name type="scientific">Cellulomonas chitinilytica</name>
    <dbReference type="NCBI Taxonomy" id="398759"/>
    <lineage>
        <taxon>Bacteria</taxon>
        <taxon>Bacillati</taxon>
        <taxon>Actinomycetota</taxon>
        <taxon>Actinomycetes</taxon>
        <taxon>Micrococcales</taxon>
        <taxon>Cellulomonadaceae</taxon>
        <taxon>Cellulomonas</taxon>
    </lineage>
</organism>
<protein>
    <recommendedName>
        <fullName evidence="2">Putative T7SS secretion signal domain-containing protein</fullName>
    </recommendedName>
</protein>
<dbReference type="Gene3D" id="1.10.287.1060">
    <property type="entry name" value="ESAT-6-like"/>
    <property type="match status" value="1"/>
</dbReference>
<keyword evidence="1" id="KW-0175">Coiled coil</keyword>
<accession>A0A919NYU3</accession>
<dbReference type="Proteomes" id="UP000632740">
    <property type="component" value="Unassembled WGS sequence"/>
</dbReference>
<feature type="coiled-coil region" evidence="1">
    <location>
        <begin position="19"/>
        <end position="46"/>
    </location>
</feature>
<dbReference type="EMBL" id="BONK01000002">
    <property type="protein sequence ID" value="GIG20052.1"/>
    <property type="molecule type" value="Genomic_DNA"/>
</dbReference>
<keyword evidence="4" id="KW-1185">Reference proteome</keyword>
<proteinExistence type="predicted"/>
<gene>
    <name evidence="3" type="ORF">Cch01nite_07760</name>
</gene>
<evidence type="ECO:0000313" key="4">
    <source>
        <dbReference type="Proteomes" id="UP000632740"/>
    </source>
</evidence>
<dbReference type="Pfam" id="PF21725">
    <property type="entry name" value="T7SS_signal"/>
    <property type="match status" value="1"/>
</dbReference>
<evidence type="ECO:0000313" key="3">
    <source>
        <dbReference type="EMBL" id="GIG20052.1"/>
    </source>
</evidence>
<evidence type="ECO:0000259" key="2">
    <source>
        <dbReference type="Pfam" id="PF21725"/>
    </source>
</evidence>
<name>A0A919NYU3_9CELL</name>
<dbReference type="InterPro" id="IPR049082">
    <property type="entry name" value="T7SS_signal"/>
</dbReference>
<dbReference type="InterPro" id="IPR036689">
    <property type="entry name" value="ESAT-6-like_sf"/>
</dbReference>
<dbReference type="SUPFAM" id="SSF140453">
    <property type="entry name" value="EsxAB dimer-like"/>
    <property type="match status" value="1"/>
</dbReference>
<evidence type="ECO:0000256" key="1">
    <source>
        <dbReference type="SAM" id="Coils"/>
    </source>
</evidence>
<feature type="domain" description="Putative T7SS secretion signal" evidence="2">
    <location>
        <begin position="4"/>
        <end position="177"/>
    </location>
</feature>
<comment type="caution">
    <text evidence="3">The sequence shown here is derived from an EMBL/GenBank/DDBJ whole genome shotgun (WGS) entry which is preliminary data.</text>
</comment>
<dbReference type="AlphaFoldDB" id="A0A919NYU3"/>
<sequence length="409" mass="40957">MAADLGTTTDPLDLVPGRAASVHTEADTLRRRAAQLEDAADALAAIRVPGWQGDAADHFSDKLAARPKGWRITADALTQASTALGTYADVLTSAQTNAAHAIALWQRAEHLSAAAAYAHSIAVDTYTHTVSRGLPATRPVAAPDPGEHLRREAREVLKDARDAVRRAGDDATDTLRHLVVSDVPIVRTETHRDGRNVTGDVSGSVIKIDPSTGAASLGLAKAEGQAILGGWGASASSTYGSLNANASAGFKIGAQGSAEAGLSSGQLHASASGRAGLMGEASAGVSADHASANVKATGLAGAYAEAGVGIGKQGVEARAGGFAGAQVAGEFDVEAGGVGGQVGAEGWAGIGAEAGAVVGPDEHGIWRATGHAGAAVGIGGSLSSGISVDPKEVLESILDAVEFLNEAYH</sequence>
<dbReference type="RefSeq" id="WP_203748831.1">
    <property type="nucleotide sequence ID" value="NZ_BONK01000002.1"/>
</dbReference>
<reference evidence="3" key="1">
    <citation type="submission" date="2021-01" db="EMBL/GenBank/DDBJ databases">
        <title>Whole genome shotgun sequence of Cellulomonas chitinilytica NBRC 110799.</title>
        <authorList>
            <person name="Komaki H."/>
            <person name="Tamura T."/>
        </authorList>
    </citation>
    <scope>NUCLEOTIDE SEQUENCE</scope>
    <source>
        <strain evidence="3">NBRC 110799</strain>
    </source>
</reference>